<dbReference type="Proteomes" id="UP000059680">
    <property type="component" value="Chromosome 3"/>
</dbReference>
<keyword evidence="3" id="KW-1185">Reference proteome</keyword>
<reference evidence="2 3" key="3">
    <citation type="journal article" date="2013" name="Rice">
        <title>Improvement of the Oryza sativa Nipponbare reference genome using next generation sequence and optical map data.</title>
        <authorList>
            <person name="Kawahara Y."/>
            <person name="de la Bastide M."/>
            <person name="Hamilton J.P."/>
            <person name="Kanamori H."/>
            <person name="McCombie W.R."/>
            <person name="Ouyang S."/>
            <person name="Schwartz D.C."/>
            <person name="Tanaka T."/>
            <person name="Wu J."/>
            <person name="Zhou S."/>
            <person name="Childs K.L."/>
            <person name="Davidson R.M."/>
            <person name="Lin H."/>
            <person name="Quesada-Ocampo L."/>
            <person name="Vaillancourt B."/>
            <person name="Sakai H."/>
            <person name="Lee S.S."/>
            <person name="Kim J."/>
            <person name="Numa H."/>
            <person name="Itoh T."/>
            <person name="Buell C.R."/>
            <person name="Matsumoto T."/>
        </authorList>
    </citation>
    <scope>NUCLEOTIDE SEQUENCE [LARGE SCALE GENOMIC DNA]</scope>
    <source>
        <strain evidence="3">cv. Nipponbare</strain>
    </source>
</reference>
<feature type="compositionally biased region" description="Basic and acidic residues" evidence="1">
    <location>
        <begin position="14"/>
        <end position="31"/>
    </location>
</feature>
<proteinExistence type="predicted"/>
<dbReference type="FunCoup" id="A0A0P0VYG3">
    <property type="interactions" value="331"/>
</dbReference>
<sequence>MWGDTRRRSTSSRPPERHCRRSPDPFRRSVDARQLSPGMDDYGVDDRHMDGLEGDGDDPMEQLIPKANDDTDLSTPGGEAEPFAPSAGRVERWRHFKKIRVIVDGIGHLNRYYLTHLKDKAPAGARQTQLSFGPDGSVSTWTYEPRVARDEIARYIVSKNLPIRMGENKNFERMIRNAFCP</sequence>
<evidence type="ECO:0000313" key="2">
    <source>
        <dbReference type="EMBL" id="BAS84595.1"/>
    </source>
</evidence>
<accession>A0A0P0VYG3</accession>
<name>A0A0P0VYG3_ORYSJ</name>
<dbReference type="InParanoid" id="A0A0P0VYG3"/>
<dbReference type="PaxDb" id="39947-A0A0P0VYG3"/>
<reference evidence="2 3" key="2">
    <citation type="journal article" date="2013" name="Plant Cell Physiol.">
        <title>Rice Annotation Project Database (RAP-DB): an integrative and interactive database for rice genomics.</title>
        <authorList>
            <person name="Sakai H."/>
            <person name="Lee S.S."/>
            <person name="Tanaka T."/>
            <person name="Numa H."/>
            <person name="Kim J."/>
            <person name="Kawahara Y."/>
            <person name="Wakimoto H."/>
            <person name="Yang C.C."/>
            <person name="Iwamoto M."/>
            <person name="Abe T."/>
            <person name="Yamada Y."/>
            <person name="Muto A."/>
            <person name="Inokuchi H."/>
            <person name="Ikemura T."/>
            <person name="Matsumoto T."/>
            <person name="Sasaki T."/>
            <person name="Itoh T."/>
        </authorList>
    </citation>
    <scope>NUCLEOTIDE SEQUENCE [LARGE SCALE GENOMIC DNA]</scope>
    <source>
        <strain evidence="3">cv. Nipponbare</strain>
    </source>
</reference>
<reference evidence="3" key="1">
    <citation type="journal article" date="2005" name="Nature">
        <title>The map-based sequence of the rice genome.</title>
        <authorList>
            <consortium name="International rice genome sequencing project (IRGSP)"/>
            <person name="Matsumoto T."/>
            <person name="Wu J."/>
            <person name="Kanamori H."/>
            <person name="Katayose Y."/>
            <person name="Fujisawa M."/>
            <person name="Namiki N."/>
            <person name="Mizuno H."/>
            <person name="Yamamoto K."/>
            <person name="Antonio B.A."/>
            <person name="Baba T."/>
            <person name="Sakata K."/>
            <person name="Nagamura Y."/>
            <person name="Aoki H."/>
            <person name="Arikawa K."/>
            <person name="Arita K."/>
            <person name="Bito T."/>
            <person name="Chiden Y."/>
            <person name="Fujitsuka N."/>
            <person name="Fukunaka R."/>
            <person name="Hamada M."/>
            <person name="Harada C."/>
            <person name="Hayashi A."/>
            <person name="Hijishita S."/>
            <person name="Honda M."/>
            <person name="Hosokawa S."/>
            <person name="Ichikawa Y."/>
            <person name="Idonuma A."/>
            <person name="Iijima M."/>
            <person name="Ikeda M."/>
            <person name="Ikeno M."/>
            <person name="Ito K."/>
            <person name="Ito S."/>
            <person name="Ito T."/>
            <person name="Ito Y."/>
            <person name="Ito Y."/>
            <person name="Iwabuchi A."/>
            <person name="Kamiya K."/>
            <person name="Karasawa W."/>
            <person name="Kurita K."/>
            <person name="Katagiri S."/>
            <person name="Kikuta A."/>
            <person name="Kobayashi H."/>
            <person name="Kobayashi N."/>
            <person name="Machita K."/>
            <person name="Maehara T."/>
            <person name="Masukawa M."/>
            <person name="Mizubayashi T."/>
            <person name="Mukai Y."/>
            <person name="Nagasaki H."/>
            <person name="Nagata Y."/>
            <person name="Naito S."/>
            <person name="Nakashima M."/>
            <person name="Nakama Y."/>
            <person name="Nakamichi Y."/>
            <person name="Nakamura M."/>
            <person name="Meguro A."/>
            <person name="Negishi M."/>
            <person name="Ohta I."/>
            <person name="Ohta T."/>
            <person name="Okamoto M."/>
            <person name="Ono N."/>
            <person name="Saji S."/>
            <person name="Sakaguchi M."/>
            <person name="Sakai K."/>
            <person name="Shibata M."/>
            <person name="Shimokawa T."/>
            <person name="Song J."/>
            <person name="Takazaki Y."/>
            <person name="Terasawa K."/>
            <person name="Tsugane M."/>
            <person name="Tsuji K."/>
            <person name="Ueda S."/>
            <person name="Waki K."/>
            <person name="Yamagata H."/>
            <person name="Yamamoto M."/>
            <person name="Yamamoto S."/>
            <person name="Yamane H."/>
            <person name="Yoshiki S."/>
            <person name="Yoshihara R."/>
            <person name="Yukawa K."/>
            <person name="Zhong H."/>
            <person name="Yano M."/>
            <person name="Yuan Q."/>
            <person name="Ouyang S."/>
            <person name="Liu J."/>
            <person name="Jones K.M."/>
            <person name="Gansberger K."/>
            <person name="Moffat K."/>
            <person name="Hill J."/>
            <person name="Bera J."/>
            <person name="Fadrosh D."/>
            <person name="Jin S."/>
            <person name="Johri S."/>
            <person name="Kim M."/>
            <person name="Overton L."/>
            <person name="Reardon M."/>
            <person name="Tsitrin T."/>
            <person name="Vuong H."/>
            <person name="Weaver B."/>
            <person name="Ciecko A."/>
            <person name="Tallon L."/>
            <person name="Jackson J."/>
            <person name="Pai G."/>
            <person name="Aken S.V."/>
            <person name="Utterback T."/>
            <person name="Reidmuller S."/>
            <person name="Feldblyum T."/>
            <person name="Hsiao J."/>
            <person name="Zismann V."/>
            <person name="Iobst S."/>
            <person name="de Vazeille A.R."/>
            <person name="Buell C.R."/>
            <person name="Ying K."/>
            <person name="Li Y."/>
            <person name="Lu T."/>
            <person name="Huang Y."/>
            <person name="Zhao Q."/>
            <person name="Feng Q."/>
            <person name="Zhang L."/>
            <person name="Zhu J."/>
            <person name="Weng Q."/>
            <person name="Mu J."/>
            <person name="Lu Y."/>
            <person name="Fan D."/>
            <person name="Liu Y."/>
            <person name="Guan J."/>
            <person name="Zhang Y."/>
            <person name="Yu S."/>
            <person name="Liu X."/>
            <person name="Zhang Y."/>
            <person name="Hong G."/>
            <person name="Han B."/>
            <person name="Choisne N."/>
            <person name="Demange N."/>
            <person name="Orjeda G."/>
            <person name="Samain S."/>
            <person name="Cattolico L."/>
            <person name="Pelletier E."/>
            <person name="Couloux A."/>
            <person name="Segurens B."/>
            <person name="Wincker P."/>
            <person name="D'Hont A."/>
            <person name="Scarpelli C."/>
            <person name="Weissenbach J."/>
            <person name="Salanoubat M."/>
            <person name="Quetier F."/>
            <person name="Yu Y."/>
            <person name="Kim H.R."/>
            <person name="Rambo T."/>
            <person name="Currie J."/>
            <person name="Collura K."/>
            <person name="Luo M."/>
            <person name="Yang T."/>
            <person name="Ammiraju J.S.S."/>
            <person name="Engler F."/>
            <person name="Soderlund C."/>
            <person name="Wing R.A."/>
            <person name="Palmer L.E."/>
            <person name="de la Bastide M."/>
            <person name="Spiegel L."/>
            <person name="Nascimento L."/>
            <person name="Zutavern T."/>
            <person name="O'Shaughnessy A."/>
            <person name="Dike S."/>
            <person name="Dedhia N."/>
            <person name="Preston R."/>
            <person name="Balija V."/>
            <person name="McCombie W.R."/>
            <person name="Chow T."/>
            <person name="Chen H."/>
            <person name="Chung M."/>
            <person name="Chen C."/>
            <person name="Shaw J."/>
            <person name="Wu H."/>
            <person name="Hsiao K."/>
            <person name="Chao Y."/>
            <person name="Chu M."/>
            <person name="Cheng C."/>
            <person name="Hour A."/>
            <person name="Lee P."/>
            <person name="Lin S."/>
            <person name="Lin Y."/>
            <person name="Liou J."/>
            <person name="Liu S."/>
            <person name="Hsing Y."/>
            <person name="Raghuvanshi S."/>
            <person name="Mohanty A."/>
            <person name="Bharti A.K."/>
            <person name="Gaur A."/>
            <person name="Gupta V."/>
            <person name="Kumar D."/>
            <person name="Ravi V."/>
            <person name="Vij S."/>
            <person name="Kapur A."/>
            <person name="Khurana P."/>
            <person name="Khurana P."/>
            <person name="Khurana J.P."/>
            <person name="Tyagi A.K."/>
            <person name="Gaikwad K."/>
            <person name="Singh A."/>
            <person name="Dalal V."/>
            <person name="Srivastava S."/>
            <person name="Dixit A."/>
            <person name="Pal A.K."/>
            <person name="Ghazi I.A."/>
            <person name="Yadav M."/>
            <person name="Pandit A."/>
            <person name="Bhargava A."/>
            <person name="Sureshbabu K."/>
            <person name="Batra K."/>
            <person name="Sharma T.R."/>
            <person name="Mohapatra T."/>
            <person name="Singh N.K."/>
            <person name="Messing J."/>
            <person name="Nelson A.B."/>
            <person name="Fuks G."/>
            <person name="Kavchok S."/>
            <person name="Keizer G."/>
            <person name="Linton E."/>
            <person name="Llaca V."/>
            <person name="Song R."/>
            <person name="Tanyolac B."/>
            <person name="Young S."/>
            <person name="Ho-Il K."/>
            <person name="Hahn J.H."/>
            <person name="Sangsakoo G."/>
            <person name="Vanavichit A."/>
            <person name="de Mattos Luiz.A.T."/>
            <person name="Zimmer P.D."/>
            <person name="Malone G."/>
            <person name="Dellagostin O."/>
            <person name="de Oliveira A.C."/>
            <person name="Bevan M."/>
            <person name="Bancroft I."/>
            <person name="Minx P."/>
            <person name="Cordum H."/>
            <person name="Wilson R."/>
            <person name="Cheng Z."/>
            <person name="Jin W."/>
            <person name="Jiang J."/>
            <person name="Leong S.A."/>
            <person name="Iwama H."/>
            <person name="Gojobori T."/>
            <person name="Itoh T."/>
            <person name="Niimura Y."/>
            <person name="Fujii Y."/>
            <person name="Habara T."/>
            <person name="Sakai H."/>
            <person name="Sato Y."/>
            <person name="Wilson G."/>
            <person name="Kumar K."/>
            <person name="McCouch S."/>
            <person name="Juretic N."/>
            <person name="Hoen D."/>
            <person name="Wright S."/>
            <person name="Bruskiewich R."/>
            <person name="Bureau T."/>
            <person name="Miyao A."/>
            <person name="Hirochika H."/>
            <person name="Nishikawa T."/>
            <person name="Kadowaki K."/>
            <person name="Sugiura M."/>
            <person name="Burr B."/>
            <person name="Sasaki T."/>
        </authorList>
    </citation>
    <scope>NUCLEOTIDE SEQUENCE [LARGE SCALE GENOMIC DNA]</scope>
    <source>
        <strain evidence="3">cv. Nipponbare</strain>
    </source>
</reference>
<dbReference type="AlphaFoldDB" id="A0A0P0VYG3"/>
<gene>
    <name evidence="2" type="ordered locus">Os03g0400500</name>
    <name evidence="2" type="ORF">OSNPB_030400500</name>
</gene>
<dbReference type="EMBL" id="AP014959">
    <property type="protein sequence ID" value="BAS84595.1"/>
    <property type="molecule type" value="Genomic_DNA"/>
</dbReference>
<evidence type="ECO:0000256" key="1">
    <source>
        <dbReference type="SAM" id="MobiDB-lite"/>
    </source>
</evidence>
<feature type="region of interest" description="Disordered" evidence="1">
    <location>
        <begin position="1"/>
        <end position="86"/>
    </location>
</feature>
<organism evidence="2 3">
    <name type="scientific">Oryza sativa subsp. japonica</name>
    <name type="common">Rice</name>
    <dbReference type="NCBI Taxonomy" id="39947"/>
    <lineage>
        <taxon>Eukaryota</taxon>
        <taxon>Viridiplantae</taxon>
        <taxon>Streptophyta</taxon>
        <taxon>Embryophyta</taxon>
        <taxon>Tracheophyta</taxon>
        <taxon>Spermatophyta</taxon>
        <taxon>Magnoliopsida</taxon>
        <taxon>Liliopsida</taxon>
        <taxon>Poales</taxon>
        <taxon>Poaceae</taxon>
        <taxon>BOP clade</taxon>
        <taxon>Oryzoideae</taxon>
        <taxon>Oryzeae</taxon>
        <taxon>Oryzinae</taxon>
        <taxon>Oryza</taxon>
        <taxon>Oryza sativa</taxon>
    </lineage>
</organism>
<protein>
    <submittedName>
        <fullName evidence="2">Os03g0400500 protein</fullName>
    </submittedName>
</protein>
<evidence type="ECO:0000313" key="3">
    <source>
        <dbReference type="Proteomes" id="UP000059680"/>
    </source>
</evidence>